<evidence type="ECO:0000313" key="2">
    <source>
        <dbReference type="EMBL" id="JAH59528.1"/>
    </source>
</evidence>
<reference evidence="2" key="1">
    <citation type="submission" date="2014-11" db="EMBL/GenBank/DDBJ databases">
        <authorList>
            <person name="Amaro Gonzalez C."/>
        </authorList>
    </citation>
    <scope>NUCLEOTIDE SEQUENCE</scope>
</reference>
<accession>A0A0E9U3I1</accession>
<dbReference type="AlphaFoldDB" id="A0A0E9U3I1"/>
<feature type="region of interest" description="Disordered" evidence="1">
    <location>
        <begin position="1"/>
        <end position="22"/>
    </location>
</feature>
<reference evidence="2" key="2">
    <citation type="journal article" date="2015" name="Fish Shellfish Immunol.">
        <title>Early steps in the European eel (Anguilla anguilla)-Vibrio vulnificus interaction in the gills: Role of the RtxA13 toxin.</title>
        <authorList>
            <person name="Callol A."/>
            <person name="Pajuelo D."/>
            <person name="Ebbesson L."/>
            <person name="Teles M."/>
            <person name="MacKenzie S."/>
            <person name="Amaro C."/>
        </authorList>
    </citation>
    <scope>NUCLEOTIDE SEQUENCE</scope>
</reference>
<sequence length="22" mass="2362">MSEALSHSVSDTSTLNKQTLVL</sequence>
<evidence type="ECO:0000256" key="1">
    <source>
        <dbReference type="SAM" id="MobiDB-lite"/>
    </source>
</evidence>
<dbReference type="EMBL" id="GBXM01049049">
    <property type="protein sequence ID" value="JAH59528.1"/>
    <property type="molecule type" value="Transcribed_RNA"/>
</dbReference>
<dbReference type="EMBL" id="GBXM01051111">
    <property type="protein sequence ID" value="JAH57466.1"/>
    <property type="molecule type" value="Transcribed_RNA"/>
</dbReference>
<protein>
    <submittedName>
        <fullName evidence="2">Uncharacterized protein</fullName>
    </submittedName>
</protein>
<organism evidence="2">
    <name type="scientific">Anguilla anguilla</name>
    <name type="common">European freshwater eel</name>
    <name type="synonym">Muraena anguilla</name>
    <dbReference type="NCBI Taxonomy" id="7936"/>
    <lineage>
        <taxon>Eukaryota</taxon>
        <taxon>Metazoa</taxon>
        <taxon>Chordata</taxon>
        <taxon>Craniata</taxon>
        <taxon>Vertebrata</taxon>
        <taxon>Euteleostomi</taxon>
        <taxon>Actinopterygii</taxon>
        <taxon>Neopterygii</taxon>
        <taxon>Teleostei</taxon>
        <taxon>Anguilliformes</taxon>
        <taxon>Anguillidae</taxon>
        <taxon>Anguilla</taxon>
    </lineage>
</organism>
<name>A0A0E9U3I1_ANGAN</name>
<proteinExistence type="predicted"/>